<protein>
    <submittedName>
        <fullName evidence="1">Uncharacterized protein</fullName>
    </submittedName>
</protein>
<proteinExistence type="predicted"/>
<sequence>MTMISTSVPATSTVPGQPLLDLLSGTGAPVAPANAAAVPDLEVPATGAPTGAPLPFAQLLDVAADALGSAAPDAAPVRGHDVPAPDAAADTRNTLDTLAALAAQAVLPAGLAAFVTPATAAPGTAAPASTAATAAPAAA</sequence>
<accession>A0A6L6QA38</accession>
<organism evidence="1 2">
    <name type="scientific">Pseudoduganella ginsengisoli</name>
    <dbReference type="NCBI Taxonomy" id="1462440"/>
    <lineage>
        <taxon>Bacteria</taxon>
        <taxon>Pseudomonadati</taxon>
        <taxon>Pseudomonadota</taxon>
        <taxon>Betaproteobacteria</taxon>
        <taxon>Burkholderiales</taxon>
        <taxon>Oxalobacteraceae</taxon>
        <taxon>Telluria group</taxon>
        <taxon>Pseudoduganella</taxon>
    </lineage>
</organism>
<evidence type="ECO:0000313" key="2">
    <source>
        <dbReference type="Proteomes" id="UP000484015"/>
    </source>
</evidence>
<reference evidence="1 2" key="1">
    <citation type="submission" date="2019-11" db="EMBL/GenBank/DDBJ databases">
        <title>Type strains purchased from KCTC, JCM and DSMZ.</title>
        <authorList>
            <person name="Lu H."/>
        </authorList>
    </citation>
    <scope>NUCLEOTIDE SEQUENCE [LARGE SCALE GENOMIC DNA]</scope>
    <source>
        <strain evidence="1 2">KCTC 42409</strain>
    </source>
</reference>
<feature type="non-terminal residue" evidence="1">
    <location>
        <position position="139"/>
    </location>
</feature>
<gene>
    <name evidence="1" type="ORF">GM668_30075</name>
</gene>
<dbReference type="Proteomes" id="UP000484015">
    <property type="component" value="Unassembled WGS sequence"/>
</dbReference>
<dbReference type="EMBL" id="WNLA01000055">
    <property type="protein sequence ID" value="MTW06329.1"/>
    <property type="molecule type" value="Genomic_DNA"/>
</dbReference>
<keyword evidence="2" id="KW-1185">Reference proteome</keyword>
<dbReference type="AlphaFoldDB" id="A0A6L6QA38"/>
<name>A0A6L6QA38_9BURK</name>
<comment type="caution">
    <text evidence="1">The sequence shown here is derived from an EMBL/GenBank/DDBJ whole genome shotgun (WGS) entry which is preliminary data.</text>
</comment>
<evidence type="ECO:0000313" key="1">
    <source>
        <dbReference type="EMBL" id="MTW06329.1"/>
    </source>
</evidence>